<dbReference type="PANTHER" id="PTHR47329">
    <property type="entry name" value="OS05G0129900 PROTEIN"/>
    <property type="match status" value="1"/>
</dbReference>
<dbReference type="AlphaFoldDB" id="A0ABD3BTQ2"/>
<feature type="repeat" description="TPR" evidence="1">
    <location>
        <begin position="94"/>
        <end position="127"/>
    </location>
</feature>
<dbReference type="PANTHER" id="PTHR47329:SF1">
    <property type="entry name" value="OS05G0129900 PROTEIN"/>
    <property type="match status" value="1"/>
</dbReference>
<dbReference type="InterPro" id="IPR019734">
    <property type="entry name" value="TPR_rpt"/>
</dbReference>
<dbReference type="Pfam" id="PF13877">
    <property type="entry name" value="RPAP3_C"/>
    <property type="match status" value="1"/>
</dbReference>
<keyword evidence="5" id="KW-1185">Reference proteome</keyword>
<dbReference type="Pfam" id="PF00515">
    <property type="entry name" value="TPR_1"/>
    <property type="match status" value="1"/>
</dbReference>
<evidence type="ECO:0000259" key="3">
    <source>
        <dbReference type="Pfam" id="PF13877"/>
    </source>
</evidence>
<name>A0ABD3BTQ2_9LAMI</name>
<dbReference type="PROSITE" id="PS50005">
    <property type="entry name" value="TPR"/>
    <property type="match status" value="1"/>
</dbReference>
<dbReference type="SMART" id="SM00028">
    <property type="entry name" value="TPR"/>
    <property type="match status" value="3"/>
</dbReference>
<comment type="caution">
    <text evidence="4">The sequence shown here is derived from an EMBL/GenBank/DDBJ whole genome shotgun (WGS) entry which is preliminary data.</text>
</comment>
<dbReference type="Gene3D" id="1.25.40.10">
    <property type="entry name" value="Tetratricopeptide repeat domain"/>
    <property type="match status" value="1"/>
</dbReference>
<dbReference type="Proteomes" id="UP001632038">
    <property type="component" value="Unassembled WGS sequence"/>
</dbReference>
<feature type="compositionally biased region" description="Polar residues" evidence="2">
    <location>
        <begin position="270"/>
        <end position="290"/>
    </location>
</feature>
<dbReference type="Pfam" id="PF13181">
    <property type="entry name" value="TPR_8"/>
    <property type="match status" value="1"/>
</dbReference>
<dbReference type="InterPro" id="IPR011990">
    <property type="entry name" value="TPR-like_helical_dom_sf"/>
</dbReference>
<evidence type="ECO:0000313" key="4">
    <source>
        <dbReference type="EMBL" id="KAL3620669.1"/>
    </source>
</evidence>
<gene>
    <name evidence="4" type="ORF">CASFOL_035581</name>
</gene>
<feature type="domain" description="RNA-polymerase II-associated protein 3-like C-terminal" evidence="3">
    <location>
        <begin position="320"/>
        <end position="409"/>
    </location>
</feature>
<reference evidence="5" key="1">
    <citation type="journal article" date="2024" name="IScience">
        <title>Strigolactones Initiate the Formation of Haustorium-like Structures in Castilleja.</title>
        <authorList>
            <person name="Buerger M."/>
            <person name="Peterson D."/>
            <person name="Chory J."/>
        </authorList>
    </citation>
    <scope>NUCLEOTIDE SEQUENCE [LARGE SCALE GENOMIC DNA]</scope>
</reference>
<evidence type="ECO:0000313" key="5">
    <source>
        <dbReference type="Proteomes" id="UP001632038"/>
    </source>
</evidence>
<dbReference type="EMBL" id="JAVIJP010000066">
    <property type="protein sequence ID" value="KAL3620669.1"/>
    <property type="molecule type" value="Genomic_DNA"/>
</dbReference>
<feature type="region of interest" description="Disordered" evidence="2">
    <location>
        <begin position="41"/>
        <end position="63"/>
    </location>
</feature>
<evidence type="ECO:0000256" key="2">
    <source>
        <dbReference type="SAM" id="MobiDB-lite"/>
    </source>
</evidence>
<dbReference type="SUPFAM" id="SSF48452">
    <property type="entry name" value="TPR-like"/>
    <property type="match status" value="1"/>
</dbReference>
<keyword evidence="1" id="KW-0802">TPR repeat</keyword>
<protein>
    <recommendedName>
        <fullName evidence="3">RNA-polymerase II-associated protein 3-like C-terminal domain-containing protein</fullName>
    </recommendedName>
</protein>
<dbReference type="InterPro" id="IPR025986">
    <property type="entry name" value="RPAP3-like_C"/>
</dbReference>
<evidence type="ECO:0000256" key="1">
    <source>
        <dbReference type="PROSITE-ProRule" id="PRU00339"/>
    </source>
</evidence>
<feature type="region of interest" description="Disordered" evidence="2">
    <location>
        <begin position="247"/>
        <end position="290"/>
    </location>
</feature>
<sequence>MATVPSKHSRDLPQDFEGLLGNLQDWELSLKDKDKKLRLDAVGKGKLNRPGQPSRSNTSDDARVNAKQYDYLKEYEALSQLSSGASSQECLVDSNSEKELGNEFFKQKKYNEAIDCYSRSIAFSPTAVAYANRAMAYIKIKRFQEAENDCTEALNLDDRYIKAYSRRSTARKELGKLKESVDDAEFALRLEPQNQEVKKQYAECKSLLNKDLMKKASGALTRSVEGARPGKSEVDKNKRVTEILEDRPKGNNNLGEVAADTSMETKRNSVKSNGSDAGSGSKMTKSVSKNNKQELRASVQELAAKAAGLAKAEAAKNIVPPNSAYQFETSWRGLSGDRELQARLLKVTSPSALPGIFKNALSAPILVDIIRCIATFFMQDMALGVEYLQNLTKIPRFDMLIMCLASADKADITKIWDEVFGKGNTEYIAILSNLRSRYGLKQR</sequence>
<organism evidence="4 5">
    <name type="scientific">Castilleja foliolosa</name>
    <dbReference type="NCBI Taxonomy" id="1961234"/>
    <lineage>
        <taxon>Eukaryota</taxon>
        <taxon>Viridiplantae</taxon>
        <taxon>Streptophyta</taxon>
        <taxon>Embryophyta</taxon>
        <taxon>Tracheophyta</taxon>
        <taxon>Spermatophyta</taxon>
        <taxon>Magnoliopsida</taxon>
        <taxon>eudicotyledons</taxon>
        <taxon>Gunneridae</taxon>
        <taxon>Pentapetalae</taxon>
        <taxon>asterids</taxon>
        <taxon>lamiids</taxon>
        <taxon>Lamiales</taxon>
        <taxon>Orobanchaceae</taxon>
        <taxon>Pedicularideae</taxon>
        <taxon>Castillejinae</taxon>
        <taxon>Castilleja</taxon>
    </lineage>
</organism>
<accession>A0ABD3BTQ2</accession>
<proteinExistence type="predicted"/>